<accession>A0ABZ3FHX0</accession>
<keyword evidence="4" id="KW-1185">Reference proteome</keyword>
<dbReference type="EMBL" id="CP154622">
    <property type="protein sequence ID" value="XAM42175.1"/>
    <property type="molecule type" value="Genomic_DNA"/>
</dbReference>
<dbReference type="InterPro" id="IPR003675">
    <property type="entry name" value="Rce1/LyrA-like_dom"/>
</dbReference>
<dbReference type="Proteomes" id="UP001477947">
    <property type="component" value="Chromosome"/>
</dbReference>
<evidence type="ECO:0000256" key="1">
    <source>
        <dbReference type="SAM" id="Phobius"/>
    </source>
</evidence>
<sequence>MNTVDKEKTKGVISLLPKYFLNFCGAILIFLVTCISLLLVQIFERTEGLSSSDMINAIIFFTGYFVIILISCKIYNNGILENAYRKISIKSIFDYNKKDILLTLSLLIIGFSCLYLFSNVIFQISPGDDPNIEISNIILISAFTFRPFMEELIFRGVYFNIASDYLDMKNNVVKNIVIITNIILFILIHNKDWNCFTLSAISYALPTLLISISFTYVYIKTKDIKYNIILHMLYNFLCIFTL</sequence>
<feature type="domain" description="CAAX prenyl protease 2/Lysostaphin resistance protein A-like" evidence="2">
    <location>
        <begin position="137"/>
        <end position="237"/>
    </location>
</feature>
<dbReference type="PANTHER" id="PTHR36435:SF1">
    <property type="entry name" value="CAAX AMINO TERMINAL PROTEASE FAMILY PROTEIN"/>
    <property type="match status" value="1"/>
</dbReference>
<gene>
    <name evidence="3" type="ORF">TPELB_24880</name>
</gene>
<feature type="transmembrane region" description="Helical" evidence="1">
    <location>
        <begin position="55"/>
        <end position="79"/>
    </location>
</feature>
<feature type="transmembrane region" description="Helical" evidence="1">
    <location>
        <begin position="20"/>
        <end position="43"/>
    </location>
</feature>
<keyword evidence="1" id="KW-0812">Transmembrane</keyword>
<dbReference type="RefSeq" id="WP_343337499.1">
    <property type="nucleotide sequence ID" value="NZ_CP154622.1"/>
</dbReference>
<evidence type="ECO:0000313" key="4">
    <source>
        <dbReference type="Proteomes" id="UP001477947"/>
    </source>
</evidence>
<reference evidence="3 4" key="1">
    <citation type="submission" date="2024-04" db="EMBL/GenBank/DDBJ databases">
        <title>Isolation and characterization of novel acetogenic strains of the genera Terrisporobacter and Acetoanaerobium.</title>
        <authorList>
            <person name="Boeer T."/>
            <person name="Schueler M.A."/>
            <person name="Lueschen A."/>
            <person name="Eysell L."/>
            <person name="Droege J."/>
            <person name="Heinemann M."/>
            <person name="Engelhardt L."/>
            <person name="Basen M."/>
            <person name="Daniel R."/>
        </authorList>
    </citation>
    <scope>NUCLEOTIDE SEQUENCE [LARGE SCALE GENOMIC DNA]</scope>
    <source>
        <strain evidence="3 4">ELB</strain>
    </source>
</reference>
<feature type="transmembrane region" description="Helical" evidence="1">
    <location>
        <begin position="100"/>
        <end position="122"/>
    </location>
</feature>
<organism evidence="3 4">
    <name type="scientific">Terrisporobacter petrolearius</name>
    <dbReference type="NCBI Taxonomy" id="1460447"/>
    <lineage>
        <taxon>Bacteria</taxon>
        <taxon>Bacillati</taxon>
        <taxon>Bacillota</taxon>
        <taxon>Clostridia</taxon>
        <taxon>Peptostreptococcales</taxon>
        <taxon>Peptostreptococcaceae</taxon>
        <taxon>Terrisporobacter</taxon>
    </lineage>
</organism>
<proteinExistence type="predicted"/>
<keyword evidence="1" id="KW-1133">Transmembrane helix</keyword>
<evidence type="ECO:0000313" key="3">
    <source>
        <dbReference type="EMBL" id="XAM42175.1"/>
    </source>
</evidence>
<feature type="transmembrane region" description="Helical" evidence="1">
    <location>
        <begin position="200"/>
        <end position="219"/>
    </location>
</feature>
<name>A0ABZ3FHX0_9FIRM</name>
<feature type="transmembrane region" description="Helical" evidence="1">
    <location>
        <begin position="134"/>
        <end position="159"/>
    </location>
</feature>
<evidence type="ECO:0000259" key="2">
    <source>
        <dbReference type="Pfam" id="PF02517"/>
    </source>
</evidence>
<dbReference type="PANTHER" id="PTHR36435">
    <property type="entry name" value="SLR1288 PROTEIN"/>
    <property type="match status" value="1"/>
</dbReference>
<keyword evidence="1" id="KW-0472">Membrane</keyword>
<dbReference type="InterPro" id="IPR052710">
    <property type="entry name" value="CAAX_protease"/>
</dbReference>
<protein>
    <recommendedName>
        <fullName evidence="2">CAAX prenyl protease 2/Lysostaphin resistance protein A-like domain-containing protein</fullName>
    </recommendedName>
</protein>
<dbReference type="Pfam" id="PF02517">
    <property type="entry name" value="Rce1-like"/>
    <property type="match status" value="1"/>
</dbReference>
<feature type="transmembrane region" description="Helical" evidence="1">
    <location>
        <begin position="171"/>
        <end position="188"/>
    </location>
</feature>